<name>A0ABN7UXJ5_GIGMA</name>
<comment type="caution">
    <text evidence="1">The sequence shown here is derived from an EMBL/GenBank/DDBJ whole genome shotgun (WGS) entry which is preliminary data.</text>
</comment>
<proteinExistence type="predicted"/>
<evidence type="ECO:0000313" key="2">
    <source>
        <dbReference type="Proteomes" id="UP000789901"/>
    </source>
</evidence>
<dbReference type="Proteomes" id="UP000789901">
    <property type="component" value="Unassembled WGS sequence"/>
</dbReference>
<reference evidence="1 2" key="1">
    <citation type="submission" date="2021-06" db="EMBL/GenBank/DDBJ databases">
        <authorList>
            <person name="Kallberg Y."/>
            <person name="Tangrot J."/>
            <person name="Rosling A."/>
        </authorList>
    </citation>
    <scope>NUCLEOTIDE SEQUENCE [LARGE SCALE GENOMIC DNA]</scope>
    <source>
        <strain evidence="1 2">120-4 pot B 10/14</strain>
    </source>
</reference>
<dbReference type="EMBL" id="CAJVQB010006358">
    <property type="protein sequence ID" value="CAG8682444.1"/>
    <property type="molecule type" value="Genomic_DNA"/>
</dbReference>
<sequence length="104" mass="11911">DLKVCCQTLTPLAEKLSANNENDQLPKDYCSLFNNDNKEKLSQLIDNNILNEETNLTEFNEINFELKKSLATNEACNELNNPFHRAKIGHKADIKEILKILHVN</sequence>
<evidence type="ECO:0000313" key="1">
    <source>
        <dbReference type="EMBL" id="CAG8682444.1"/>
    </source>
</evidence>
<gene>
    <name evidence="1" type="ORF">GMARGA_LOCUS11042</name>
</gene>
<organism evidence="1 2">
    <name type="scientific">Gigaspora margarita</name>
    <dbReference type="NCBI Taxonomy" id="4874"/>
    <lineage>
        <taxon>Eukaryota</taxon>
        <taxon>Fungi</taxon>
        <taxon>Fungi incertae sedis</taxon>
        <taxon>Mucoromycota</taxon>
        <taxon>Glomeromycotina</taxon>
        <taxon>Glomeromycetes</taxon>
        <taxon>Diversisporales</taxon>
        <taxon>Gigasporaceae</taxon>
        <taxon>Gigaspora</taxon>
    </lineage>
</organism>
<accession>A0ABN7UXJ5</accession>
<keyword evidence="2" id="KW-1185">Reference proteome</keyword>
<feature type="non-terminal residue" evidence="1">
    <location>
        <position position="1"/>
    </location>
</feature>
<protein>
    <submittedName>
        <fullName evidence="1">30935_t:CDS:1</fullName>
    </submittedName>
</protein>